<evidence type="ECO:0000256" key="6">
    <source>
        <dbReference type="ARBA" id="ARBA00023136"/>
    </source>
</evidence>
<accession>A0A8J9Z041</accession>
<evidence type="ECO:0000256" key="2">
    <source>
        <dbReference type="ARBA" id="ARBA00009012"/>
    </source>
</evidence>
<gene>
    <name evidence="8" type="primary">TMEM19</name>
    <name evidence="8" type="ORF">BLAG_LOCUS7316</name>
</gene>
<feature type="transmembrane region" description="Helical" evidence="7">
    <location>
        <begin position="286"/>
        <end position="307"/>
    </location>
</feature>
<keyword evidence="4 7" id="KW-0812">Transmembrane</keyword>
<evidence type="ECO:0000256" key="4">
    <source>
        <dbReference type="ARBA" id="ARBA00022692"/>
    </source>
</evidence>
<dbReference type="PANTHER" id="PTHR13353:SF5">
    <property type="entry name" value="TRANSMEMBRANE PROTEIN 19"/>
    <property type="match status" value="1"/>
</dbReference>
<dbReference type="OrthoDB" id="30881at2759"/>
<dbReference type="GO" id="GO:0016020">
    <property type="term" value="C:membrane"/>
    <property type="evidence" value="ECO:0007669"/>
    <property type="project" value="UniProtKB-SubCell"/>
</dbReference>
<dbReference type="EMBL" id="OV696699">
    <property type="protein sequence ID" value="CAH1244754.1"/>
    <property type="molecule type" value="Genomic_DNA"/>
</dbReference>
<evidence type="ECO:0000256" key="3">
    <source>
        <dbReference type="ARBA" id="ARBA00014258"/>
    </source>
</evidence>
<feature type="transmembrane region" description="Helical" evidence="7">
    <location>
        <begin position="246"/>
        <end position="266"/>
    </location>
</feature>
<evidence type="ECO:0000256" key="1">
    <source>
        <dbReference type="ARBA" id="ARBA00004141"/>
    </source>
</evidence>
<organism evidence="8 9">
    <name type="scientific">Branchiostoma lanceolatum</name>
    <name type="common">Common lancelet</name>
    <name type="synonym">Amphioxus lanceolatum</name>
    <dbReference type="NCBI Taxonomy" id="7740"/>
    <lineage>
        <taxon>Eukaryota</taxon>
        <taxon>Metazoa</taxon>
        <taxon>Chordata</taxon>
        <taxon>Cephalochordata</taxon>
        <taxon>Leptocardii</taxon>
        <taxon>Amphioxiformes</taxon>
        <taxon>Branchiostomatidae</taxon>
        <taxon>Branchiostoma</taxon>
    </lineage>
</organism>
<dbReference type="PANTHER" id="PTHR13353">
    <property type="entry name" value="TRANSMEMBRANE PROTEIN 19"/>
    <property type="match status" value="1"/>
</dbReference>
<protein>
    <recommendedName>
        <fullName evidence="3">Transmembrane protein 19</fullName>
    </recommendedName>
</protein>
<feature type="transmembrane region" description="Helical" evidence="7">
    <location>
        <begin position="110"/>
        <end position="139"/>
    </location>
</feature>
<evidence type="ECO:0000256" key="7">
    <source>
        <dbReference type="SAM" id="Phobius"/>
    </source>
</evidence>
<keyword evidence="5 7" id="KW-1133">Transmembrane helix</keyword>
<dbReference type="Proteomes" id="UP000838412">
    <property type="component" value="Chromosome 14"/>
</dbReference>
<proteinExistence type="inferred from homology"/>
<reference evidence="8" key="1">
    <citation type="submission" date="2022-01" db="EMBL/GenBank/DDBJ databases">
        <authorList>
            <person name="Braso-Vives M."/>
        </authorList>
    </citation>
    <scope>NUCLEOTIDE SEQUENCE</scope>
</reference>
<feature type="transmembrane region" description="Helical" evidence="7">
    <location>
        <begin position="79"/>
        <end position="98"/>
    </location>
</feature>
<evidence type="ECO:0000313" key="9">
    <source>
        <dbReference type="Proteomes" id="UP000838412"/>
    </source>
</evidence>
<dbReference type="InterPro" id="IPR002794">
    <property type="entry name" value="DUF92_TMEM19"/>
</dbReference>
<name>A0A8J9Z041_BRALA</name>
<evidence type="ECO:0000313" key="8">
    <source>
        <dbReference type="EMBL" id="CAH1244754.1"/>
    </source>
</evidence>
<keyword evidence="6 7" id="KW-0472">Membrane</keyword>
<dbReference type="AlphaFoldDB" id="A0A8J9Z041"/>
<dbReference type="Pfam" id="PF01940">
    <property type="entry name" value="DUF92"/>
    <property type="match status" value="1"/>
</dbReference>
<keyword evidence="9" id="KW-1185">Reference proteome</keyword>
<sequence length="363" mass="39287">MRDASSHIEDVTRRPMAGGRATGGLERGVKQRPGLSLSDEVFAMLFILVLSLVIPLSLSIWVVSLVMNTAYHGTLYPISPWRLLFAIIAPLFITIRGLKKQSLDMSGALTGFVVGFVLTVSNLCFFSCLLAFFGISSWATKYKAEKKRILEEDFKEGGQRNWIQVLCNGGVATELAILYMIEFHPGETVIDFNTRYNACWLVLAVVAGLASSCGDTLSSELGTVLGGQPKLITTWQPVPKGTNGGVTGVGLACSLLGGLAVGVAYYMTILLTNEPVSDSVYQWPMILYAGAAGLLGSLLDSFLGATLQYSGFCDEQKKVVQYPSPTTKHISGLPLLDNHGVNLVTCVIISLTMPRLGYQLWPY</sequence>
<evidence type="ECO:0000256" key="5">
    <source>
        <dbReference type="ARBA" id="ARBA00022989"/>
    </source>
</evidence>
<comment type="subcellular location">
    <subcellularLocation>
        <location evidence="1">Membrane</location>
        <topology evidence="1">Multi-pass membrane protein</topology>
    </subcellularLocation>
</comment>
<comment type="similarity">
    <text evidence="2">Belongs to the TMEM19 family.</text>
</comment>
<feature type="transmembrane region" description="Helical" evidence="7">
    <location>
        <begin position="41"/>
        <end position="67"/>
    </location>
</feature>